<evidence type="ECO:0000313" key="3">
    <source>
        <dbReference type="Proteomes" id="UP000002654"/>
    </source>
</evidence>
<keyword evidence="3" id="KW-1185">Reference proteome</keyword>
<protein>
    <submittedName>
        <fullName evidence="2">Predicted site-specific integrase-resolvase</fullName>
    </submittedName>
</protein>
<dbReference type="GO" id="GO:0003677">
    <property type="term" value="F:DNA binding"/>
    <property type="evidence" value="ECO:0007669"/>
    <property type="project" value="InterPro"/>
</dbReference>
<dbReference type="EMBL" id="FN869859">
    <property type="protein sequence ID" value="CCC82226.1"/>
    <property type="molecule type" value="Genomic_DNA"/>
</dbReference>
<dbReference type="InterPro" id="IPR009061">
    <property type="entry name" value="DNA-bd_dom_put_sf"/>
</dbReference>
<evidence type="ECO:0000313" key="2">
    <source>
        <dbReference type="EMBL" id="CCC82226.1"/>
    </source>
</evidence>
<reference evidence="2 3" key="1">
    <citation type="journal article" date="2011" name="PLoS ONE">
        <title>The complete genome sequence of Thermoproteus tenax: a physiologically versatile member of the Crenarchaeota.</title>
        <authorList>
            <person name="Siebers B."/>
            <person name="Zaparty M."/>
            <person name="Raddatz G."/>
            <person name="Tjaden B."/>
            <person name="Albers S.V."/>
            <person name="Bell S.D."/>
            <person name="Blombach F."/>
            <person name="Kletzin A."/>
            <person name="Kyrpides N."/>
            <person name="Lanz C."/>
            <person name="Plagens A."/>
            <person name="Rampp M."/>
            <person name="Rosinus A."/>
            <person name="von Jan M."/>
            <person name="Makarova K.S."/>
            <person name="Klenk H.P."/>
            <person name="Schuster S.C."/>
            <person name="Hensel R."/>
        </authorList>
    </citation>
    <scope>NUCLEOTIDE SEQUENCE [LARGE SCALE GENOMIC DNA]</scope>
    <source>
        <strain evidence="3">ATCC 35583 / DSM 2078 / JCM 9277 / NBRC 100435 / Kra 1</strain>
    </source>
</reference>
<dbReference type="PATRIC" id="fig|768679.9.peg.1623"/>
<dbReference type="HOGENOM" id="CLU_1801803_0_0_2"/>
<proteinExistence type="predicted"/>
<dbReference type="KEGG" id="ttn:TTX_1601"/>
<dbReference type="Proteomes" id="UP000002654">
    <property type="component" value="Chromosome"/>
</dbReference>
<dbReference type="InterPro" id="IPR041657">
    <property type="entry name" value="HTH_17"/>
</dbReference>
<dbReference type="SUPFAM" id="SSF46955">
    <property type="entry name" value="Putative DNA-binding domain"/>
    <property type="match status" value="1"/>
</dbReference>
<dbReference type="AlphaFoldDB" id="G4RKY1"/>
<organism evidence="2 3">
    <name type="scientific">Thermoproteus tenax (strain ATCC 35583 / DSM 2078 / JCM 9277 / NBRC 100435 / Kra 1)</name>
    <dbReference type="NCBI Taxonomy" id="768679"/>
    <lineage>
        <taxon>Archaea</taxon>
        <taxon>Thermoproteota</taxon>
        <taxon>Thermoprotei</taxon>
        <taxon>Thermoproteales</taxon>
        <taxon>Thermoproteaceae</taxon>
        <taxon>Thermoproteus</taxon>
    </lineage>
</organism>
<dbReference type="Pfam" id="PF12728">
    <property type="entry name" value="HTH_17"/>
    <property type="match status" value="1"/>
</dbReference>
<dbReference type="STRING" id="768679.TTX_1601"/>
<dbReference type="eggNOG" id="arCOG03164">
    <property type="taxonomic scope" value="Archaea"/>
</dbReference>
<gene>
    <name evidence="2" type="ordered locus">TTX_1601</name>
</gene>
<feature type="domain" description="Helix-turn-helix" evidence="1">
    <location>
        <begin position="8"/>
        <end position="53"/>
    </location>
</feature>
<name>G4RKY1_THETK</name>
<dbReference type="PaxDb" id="768679-TTX_1601"/>
<dbReference type="NCBIfam" id="TIGR01764">
    <property type="entry name" value="excise"/>
    <property type="match status" value="1"/>
</dbReference>
<dbReference type="Gene3D" id="1.10.1660.10">
    <property type="match status" value="1"/>
</dbReference>
<accession>G4RKY1</accession>
<evidence type="ECO:0000259" key="1">
    <source>
        <dbReference type="Pfam" id="PF12728"/>
    </source>
</evidence>
<dbReference type="InterPro" id="IPR010093">
    <property type="entry name" value="SinI_DNA-bd"/>
</dbReference>
<sequence>MRKGGMKFYTTEEVAKILNVTPAAVRYWARKGKIKAVREGEKWLIPEEEVERLRKGAETEGERKCPQEDLVKSAVKVALEALAEFLRENPWVLEMLGLRPSEEEKKLASLVLEAAKSYTPKKNELAEIFWTTLAEKMAERAAR</sequence>